<sequence length="380" mass="39998">MDALTTVETAQQAMEEAPTIIVKVGSALLVRENGSIRREWMAALVQDIAALVKAGRRVVLVSSGAIRVGLRLQGREPVQLGLDEKQAAAALGQIRLAEAYADCFAEQDLRVGQILLTQEDTEDRRRYLNARATLNRLLDWGTIPLVNENDTVATAEIRFGDNDRLAARVGGMVGADLLVLLSDIDGLYTGNPKTETSAEHLPLITTGITPEVEAMAGVERSAYSNGGMVTKLAAAKIALGAGCAMIIADGSGLHPLQALREGVKATLFKPALSRHSARQAWLVGALSGNGVLVLDEGAARAVRQGKSLLPAGVSQVEGAFGRGDTVQLRALDGSDIGRGIAIYDSEEAQAIAGKRSADIAGLLGETRGPNLIHADDLALF</sequence>
<dbReference type="PRINTS" id="PR00474">
    <property type="entry name" value="GLU5KINASE"/>
</dbReference>
<dbReference type="PROSITE" id="PS50890">
    <property type="entry name" value="PUA"/>
    <property type="match status" value="1"/>
</dbReference>
<keyword evidence="7 8" id="KW-0067">ATP-binding</keyword>
<organism evidence="10">
    <name type="scientific">uncultured alpha proteobacterium HF0010_30A23</name>
    <dbReference type="NCBI Taxonomy" id="710802"/>
    <lineage>
        <taxon>Bacteria</taxon>
        <taxon>Pseudomonadati</taxon>
        <taxon>Pseudomonadota</taxon>
        <taxon>Alphaproteobacteria</taxon>
        <taxon>environmental samples</taxon>
    </lineage>
</organism>
<comment type="function">
    <text evidence="8">Catalyzes the transfer of a phosphate group to glutamate to form L-glutamate 5-phosphate.</text>
</comment>
<dbReference type="GO" id="GO:0003723">
    <property type="term" value="F:RNA binding"/>
    <property type="evidence" value="ECO:0007669"/>
    <property type="project" value="InterPro"/>
</dbReference>
<feature type="binding site" evidence="8">
    <location>
        <position position="23"/>
    </location>
    <ligand>
        <name>ATP</name>
        <dbReference type="ChEBI" id="CHEBI:30616"/>
    </ligand>
</feature>
<dbReference type="Pfam" id="PF01472">
    <property type="entry name" value="PUA"/>
    <property type="match status" value="1"/>
</dbReference>
<gene>
    <name evidence="8" type="primary">proB</name>
</gene>
<dbReference type="CDD" id="cd21157">
    <property type="entry name" value="PUA_G5K"/>
    <property type="match status" value="1"/>
</dbReference>
<accession>E0XRJ9</accession>
<proteinExistence type="inferred from homology"/>
<evidence type="ECO:0000259" key="9">
    <source>
        <dbReference type="SMART" id="SM00359"/>
    </source>
</evidence>
<dbReference type="Gene3D" id="3.40.1160.10">
    <property type="entry name" value="Acetylglutamate kinase-like"/>
    <property type="match status" value="2"/>
</dbReference>
<dbReference type="CDD" id="cd04242">
    <property type="entry name" value="AAK_G5K_ProB"/>
    <property type="match status" value="1"/>
</dbReference>
<evidence type="ECO:0000256" key="2">
    <source>
        <dbReference type="ARBA" id="ARBA00022605"/>
    </source>
</evidence>
<dbReference type="InterPro" id="IPR036393">
    <property type="entry name" value="AceGlu_kinase-like_sf"/>
</dbReference>
<feature type="domain" description="PUA" evidence="9">
    <location>
        <begin position="290"/>
        <end position="371"/>
    </location>
</feature>
<dbReference type="GO" id="GO:0055129">
    <property type="term" value="P:L-proline biosynthetic process"/>
    <property type="evidence" value="ECO:0007669"/>
    <property type="project" value="UniProtKB-UniRule"/>
</dbReference>
<keyword evidence="5 8" id="KW-0547">Nucleotide-binding</keyword>
<reference evidence="10" key="1">
    <citation type="journal article" date="2011" name="Environ. Microbiol.">
        <title>Time-series analyses of Monterey Bay coastal microbial picoplankton using a 'genome proxy' microarray.</title>
        <authorList>
            <person name="Rich V.I."/>
            <person name="Pham V.D."/>
            <person name="Eppley J."/>
            <person name="Shi Y."/>
            <person name="DeLong E.F."/>
        </authorList>
    </citation>
    <scope>NUCLEOTIDE SEQUENCE</scope>
</reference>
<name>E0XRJ9_9PROT</name>
<keyword evidence="1 8" id="KW-0963">Cytoplasm</keyword>
<dbReference type="InterPro" id="IPR005715">
    <property type="entry name" value="Glu_5kinase/COase_Synthase"/>
</dbReference>
<feature type="binding site" evidence="8">
    <location>
        <position position="150"/>
    </location>
    <ligand>
        <name>substrate</name>
    </ligand>
</feature>
<dbReference type="EMBL" id="GU474853">
    <property type="protein sequence ID" value="ADI17040.1"/>
    <property type="molecule type" value="Genomic_DNA"/>
</dbReference>
<dbReference type="UniPathway" id="UPA00098">
    <property type="reaction ID" value="UER00359"/>
</dbReference>
<dbReference type="EC" id="2.7.2.11" evidence="8"/>
<evidence type="ECO:0000256" key="3">
    <source>
        <dbReference type="ARBA" id="ARBA00022650"/>
    </source>
</evidence>
<dbReference type="Gene3D" id="2.30.130.10">
    <property type="entry name" value="PUA domain"/>
    <property type="match status" value="1"/>
</dbReference>
<feature type="binding site" evidence="8">
    <location>
        <position position="63"/>
    </location>
    <ligand>
        <name>substrate</name>
    </ligand>
</feature>
<dbReference type="SMART" id="SM00359">
    <property type="entry name" value="PUA"/>
    <property type="match status" value="1"/>
</dbReference>
<dbReference type="GO" id="GO:0004349">
    <property type="term" value="F:glutamate 5-kinase activity"/>
    <property type="evidence" value="ECO:0007669"/>
    <property type="project" value="UniProtKB-UniRule"/>
</dbReference>
<keyword evidence="4 8" id="KW-0808">Transferase</keyword>
<evidence type="ECO:0000256" key="1">
    <source>
        <dbReference type="ARBA" id="ARBA00022490"/>
    </source>
</evidence>
<dbReference type="InterPro" id="IPR001048">
    <property type="entry name" value="Asp/Glu/Uridylate_kinase"/>
</dbReference>
<dbReference type="InterPro" id="IPR002478">
    <property type="entry name" value="PUA"/>
</dbReference>
<dbReference type="Pfam" id="PF00696">
    <property type="entry name" value="AA_kinase"/>
    <property type="match status" value="1"/>
</dbReference>
<keyword evidence="3 8" id="KW-0641">Proline biosynthesis</keyword>
<protein>
    <recommendedName>
        <fullName evidence="8">Glutamate 5-kinase</fullName>
        <ecNumber evidence="8">2.7.2.11</ecNumber>
    </recommendedName>
    <alternativeName>
        <fullName evidence="8">Gamma-glutamyl kinase</fullName>
        <shortName evidence="8">GK</shortName>
    </alternativeName>
</protein>
<dbReference type="PANTHER" id="PTHR43654:SF1">
    <property type="entry name" value="ISOPENTENYL PHOSPHATE KINASE"/>
    <property type="match status" value="1"/>
</dbReference>
<evidence type="ECO:0000256" key="8">
    <source>
        <dbReference type="HAMAP-Rule" id="MF_00456"/>
    </source>
</evidence>
<evidence type="ECO:0000256" key="6">
    <source>
        <dbReference type="ARBA" id="ARBA00022777"/>
    </source>
</evidence>
<dbReference type="SUPFAM" id="SSF53633">
    <property type="entry name" value="Carbamate kinase-like"/>
    <property type="match status" value="1"/>
</dbReference>
<dbReference type="PIRSF" id="PIRSF000729">
    <property type="entry name" value="GK"/>
    <property type="match status" value="1"/>
</dbReference>
<feature type="binding site" evidence="8">
    <location>
        <position position="162"/>
    </location>
    <ligand>
        <name>substrate</name>
    </ligand>
</feature>
<comment type="subcellular location">
    <subcellularLocation>
        <location evidence="8">Cytoplasm</location>
    </subcellularLocation>
</comment>
<comment type="catalytic activity">
    <reaction evidence="8">
        <text>L-glutamate + ATP = L-glutamyl 5-phosphate + ADP</text>
        <dbReference type="Rhea" id="RHEA:14877"/>
        <dbReference type="ChEBI" id="CHEBI:29985"/>
        <dbReference type="ChEBI" id="CHEBI:30616"/>
        <dbReference type="ChEBI" id="CHEBI:58274"/>
        <dbReference type="ChEBI" id="CHEBI:456216"/>
        <dbReference type="EC" id="2.7.2.11"/>
    </reaction>
</comment>
<dbReference type="InterPro" id="IPR011529">
    <property type="entry name" value="Glu_5kinase"/>
</dbReference>
<dbReference type="SUPFAM" id="SSF88697">
    <property type="entry name" value="PUA domain-like"/>
    <property type="match status" value="1"/>
</dbReference>
<feature type="binding site" evidence="8">
    <location>
        <begin position="182"/>
        <end position="183"/>
    </location>
    <ligand>
        <name>ATP</name>
        <dbReference type="ChEBI" id="CHEBI:30616"/>
    </ligand>
</feature>
<dbReference type="FunFam" id="3.40.1160.10:FF:000018">
    <property type="entry name" value="Glutamate 5-kinase"/>
    <property type="match status" value="1"/>
</dbReference>
<dbReference type="PANTHER" id="PTHR43654">
    <property type="entry name" value="GLUTAMATE 5-KINASE"/>
    <property type="match status" value="1"/>
</dbReference>
<dbReference type="InterPro" id="IPR015947">
    <property type="entry name" value="PUA-like_sf"/>
</dbReference>
<evidence type="ECO:0000256" key="5">
    <source>
        <dbReference type="ARBA" id="ARBA00022741"/>
    </source>
</evidence>
<keyword evidence="6 8" id="KW-0418">Kinase</keyword>
<keyword evidence="2 8" id="KW-0028">Amino-acid biosynthesis</keyword>
<comment type="similarity">
    <text evidence="8">Belongs to the glutamate 5-kinase family.</text>
</comment>
<evidence type="ECO:0000256" key="4">
    <source>
        <dbReference type="ARBA" id="ARBA00022679"/>
    </source>
</evidence>
<dbReference type="GO" id="GO:0005524">
    <property type="term" value="F:ATP binding"/>
    <property type="evidence" value="ECO:0007669"/>
    <property type="project" value="UniProtKB-KW"/>
</dbReference>
<evidence type="ECO:0000256" key="7">
    <source>
        <dbReference type="ARBA" id="ARBA00022840"/>
    </source>
</evidence>
<dbReference type="HAMAP" id="MF_00456">
    <property type="entry name" value="ProB"/>
    <property type="match status" value="1"/>
</dbReference>
<dbReference type="GO" id="GO:0005829">
    <property type="term" value="C:cytosol"/>
    <property type="evidence" value="ECO:0007669"/>
    <property type="project" value="TreeGrafter"/>
</dbReference>
<dbReference type="InterPro" id="IPR001057">
    <property type="entry name" value="Glu/AcGlu_kinase"/>
</dbReference>
<dbReference type="InterPro" id="IPR019797">
    <property type="entry name" value="Glutamate_5-kinase_CS"/>
</dbReference>
<dbReference type="PROSITE" id="PS00902">
    <property type="entry name" value="GLUTAMATE_5_KINASE"/>
    <property type="match status" value="1"/>
</dbReference>
<comment type="caution">
    <text evidence="8">Lacks conserved residue(s) required for the propagation of feature annotation.</text>
</comment>
<dbReference type="InterPro" id="IPR041739">
    <property type="entry name" value="G5K_ProB"/>
</dbReference>
<dbReference type="AlphaFoldDB" id="E0XRJ9"/>
<comment type="pathway">
    <text evidence="8">Amino-acid biosynthesis; L-proline biosynthesis; L-glutamate 5-semialdehyde from L-glutamate: step 1/2.</text>
</comment>
<evidence type="ECO:0000313" key="10">
    <source>
        <dbReference type="EMBL" id="ADI17040.1"/>
    </source>
</evidence>
<dbReference type="NCBIfam" id="TIGR01027">
    <property type="entry name" value="proB"/>
    <property type="match status" value="1"/>
</dbReference>
<dbReference type="InterPro" id="IPR036974">
    <property type="entry name" value="PUA_sf"/>
</dbReference>